<protein>
    <submittedName>
        <fullName evidence="1">Uncharacterized protein</fullName>
    </submittedName>
</protein>
<dbReference type="EMBL" id="JAHRIO010021512">
    <property type="protein sequence ID" value="MEQ2165554.1"/>
    <property type="molecule type" value="Genomic_DNA"/>
</dbReference>
<comment type="caution">
    <text evidence="1">The sequence shown here is derived from an EMBL/GenBank/DDBJ whole genome shotgun (WGS) entry which is preliminary data.</text>
</comment>
<evidence type="ECO:0000313" key="2">
    <source>
        <dbReference type="Proteomes" id="UP001476798"/>
    </source>
</evidence>
<gene>
    <name evidence="1" type="ORF">GOODEAATRI_018118</name>
</gene>
<name>A0ABV0N3S1_9TELE</name>
<sequence>MIRCILVQVSHFGTSSKSASRELRKEVMLEEFDIPDRVLCEKKATLHLVCKSREGHSSMKVLQLASHDSCWFCSNFLEVCLPDHRLTYLCVWVRVWTLCKNVILYNRFI</sequence>
<keyword evidence="2" id="KW-1185">Reference proteome</keyword>
<evidence type="ECO:0000313" key="1">
    <source>
        <dbReference type="EMBL" id="MEQ2165554.1"/>
    </source>
</evidence>
<dbReference type="Proteomes" id="UP001476798">
    <property type="component" value="Unassembled WGS sequence"/>
</dbReference>
<proteinExistence type="predicted"/>
<accession>A0ABV0N3S1</accession>
<organism evidence="1 2">
    <name type="scientific">Goodea atripinnis</name>
    <dbReference type="NCBI Taxonomy" id="208336"/>
    <lineage>
        <taxon>Eukaryota</taxon>
        <taxon>Metazoa</taxon>
        <taxon>Chordata</taxon>
        <taxon>Craniata</taxon>
        <taxon>Vertebrata</taxon>
        <taxon>Euteleostomi</taxon>
        <taxon>Actinopterygii</taxon>
        <taxon>Neopterygii</taxon>
        <taxon>Teleostei</taxon>
        <taxon>Neoteleostei</taxon>
        <taxon>Acanthomorphata</taxon>
        <taxon>Ovalentaria</taxon>
        <taxon>Atherinomorphae</taxon>
        <taxon>Cyprinodontiformes</taxon>
        <taxon>Goodeidae</taxon>
        <taxon>Goodea</taxon>
    </lineage>
</organism>
<reference evidence="1 2" key="1">
    <citation type="submission" date="2021-06" db="EMBL/GenBank/DDBJ databases">
        <authorList>
            <person name="Palmer J.M."/>
        </authorList>
    </citation>
    <scope>NUCLEOTIDE SEQUENCE [LARGE SCALE GENOMIC DNA]</scope>
    <source>
        <strain evidence="1 2">GA_2019</strain>
        <tissue evidence="1">Muscle</tissue>
    </source>
</reference>